<feature type="binding site" evidence="14">
    <location>
        <position position="106"/>
    </location>
    <ligand>
        <name>S-adenosyl-L-methionine</name>
        <dbReference type="ChEBI" id="CHEBI:59789"/>
    </ligand>
</feature>
<feature type="binding site" evidence="14">
    <location>
        <position position="38"/>
    </location>
    <ligand>
        <name>S-adenosyl-L-methionine</name>
        <dbReference type="ChEBI" id="CHEBI:59789"/>
    </ligand>
</feature>
<feature type="binding site" evidence="14">
    <location>
        <position position="124"/>
    </location>
    <ligand>
        <name>S-adenosyl-L-methionine</name>
        <dbReference type="ChEBI" id="CHEBI:59789"/>
    </ligand>
</feature>
<keyword evidence="5" id="KW-0808">Transferase</keyword>
<feature type="binding site" evidence="14">
    <location>
        <position position="56"/>
    </location>
    <ligand>
        <name>S-adenosyl-L-methionine</name>
        <dbReference type="ChEBI" id="CHEBI:59789"/>
    </ligand>
</feature>
<evidence type="ECO:0000313" key="16">
    <source>
        <dbReference type="EMBL" id="EJW04374.1"/>
    </source>
</evidence>
<keyword evidence="6" id="KW-0949">S-adenosyl-L-methionine</keyword>
<protein>
    <recommendedName>
        <fullName evidence="13">mRNA cap guanine-N(7) methyltransferase</fullName>
        <ecNumber evidence="2">2.1.1.56</ecNumber>
    </recommendedName>
    <alternativeName>
        <fullName evidence="10">mRNA (guanine-N(7))-methyltransferase</fullName>
    </alternativeName>
    <alternativeName>
        <fullName evidence="11">mRNA cap methyltransferase</fullName>
    </alternativeName>
</protein>
<dbReference type="OMA" id="HYCFESM"/>
<evidence type="ECO:0000256" key="6">
    <source>
        <dbReference type="ARBA" id="ARBA00022691"/>
    </source>
</evidence>
<dbReference type="GO" id="GO:0005634">
    <property type="term" value="C:nucleus"/>
    <property type="evidence" value="ECO:0007669"/>
    <property type="project" value="UniProtKB-SubCell"/>
</dbReference>
<comment type="subcellular location">
    <subcellularLocation>
        <location evidence="1">Nucleus</location>
    </subcellularLocation>
</comment>
<evidence type="ECO:0000256" key="14">
    <source>
        <dbReference type="PIRSR" id="PIRSR028762-1"/>
    </source>
</evidence>
<dbReference type="Pfam" id="PF03291">
    <property type="entry name" value="mRNA_G-N7_MeTrfase"/>
    <property type="match status" value="1"/>
</dbReference>
<evidence type="ECO:0000256" key="2">
    <source>
        <dbReference type="ARBA" id="ARBA00011926"/>
    </source>
</evidence>
<evidence type="ECO:0000256" key="4">
    <source>
        <dbReference type="ARBA" id="ARBA00022664"/>
    </source>
</evidence>
<dbReference type="InParanoid" id="J9DA32"/>
<keyword evidence="7" id="KW-0694">RNA-binding</keyword>
<accession>J9DA32</accession>
<dbReference type="InterPro" id="IPR029063">
    <property type="entry name" value="SAM-dependent_MTases_sf"/>
</dbReference>
<keyword evidence="8" id="KW-0506">mRNA capping</keyword>
<keyword evidence="4" id="KW-0507">mRNA processing</keyword>
<dbReference type="GO" id="GO:0003723">
    <property type="term" value="F:RNA binding"/>
    <property type="evidence" value="ECO:0007669"/>
    <property type="project" value="UniProtKB-KW"/>
</dbReference>
<evidence type="ECO:0000256" key="3">
    <source>
        <dbReference type="ARBA" id="ARBA00022603"/>
    </source>
</evidence>
<dbReference type="PANTHER" id="PTHR12189">
    <property type="entry name" value="MRNA GUANINE-7- METHYLTRANSFERASE"/>
    <property type="match status" value="1"/>
</dbReference>
<comment type="catalytic activity">
    <reaction evidence="12">
        <text>a 5'-end (5'-triphosphoguanosine)-ribonucleoside in mRNA + S-adenosyl-L-methionine = a 5'-end (N(7)-methyl 5'-triphosphoguanosine)-ribonucleoside in mRNA + S-adenosyl-L-homocysteine</text>
        <dbReference type="Rhea" id="RHEA:67008"/>
        <dbReference type="Rhea" id="RHEA-COMP:17166"/>
        <dbReference type="Rhea" id="RHEA-COMP:17167"/>
        <dbReference type="ChEBI" id="CHEBI:57856"/>
        <dbReference type="ChEBI" id="CHEBI:59789"/>
        <dbReference type="ChEBI" id="CHEBI:156461"/>
        <dbReference type="ChEBI" id="CHEBI:167617"/>
        <dbReference type="EC" id="2.1.1.56"/>
    </reaction>
</comment>
<reference evidence="16 17" key="1">
    <citation type="submission" date="2011-08" db="EMBL/GenBank/DDBJ databases">
        <authorList>
            <person name="Liu Z.J."/>
            <person name="Shi F.L."/>
            <person name="Lu J.Q."/>
            <person name="Li M."/>
            <person name="Wang Z.L."/>
        </authorList>
    </citation>
    <scope>NUCLEOTIDE SEQUENCE [LARGE SCALE GENOMIC DNA]</scope>
    <source>
        <strain evidence="16 17">USNM 41457</strain>
    </source>
</reference>
<feature type="binding site" evidence="14">
    <location>
        <position position="129"/>
    </location>
    <ligand>
        <name>S-adenosyl-L-methionine</name>
        <dbReference type="ChEBI" id="CHEBI:59789"/>
    </ligand>
</feature>
<evidence type="ECO:0000256" key="13">
    <source>
        <dbReference type="ARBA" id="ARBA00049739"/>
    </source>
</evidence>
<dbReference type="SUPFAM" id="SSF53335">
    <property type="entry name" value="S-adenosyl-L-methionine-dependent methyltransferases"/>
    <property type="match status" value="1"/>
</dbReference>
<evidence type="ECO:0000256" key="12">
    <source>
        <dbReference type="ARBA" id="ARBA00044712"/>
    </source>
</evidence>
<dbReference type="InterPro" id="IPR016899">
    <property type="entry name" value="mRNA_G-N7_MeTrfase_euk"/>
</dbReference>
<feature type="domain" description="MRNA cap 0 methyltransferase" evidence="15">
    <location>
        <begin position="25"/>
        <end position="282"/>
    </location>
</feature>
<keyword evidence="9" id="KW-0539">Nucleus</keyword>
<evidence type="ECO:0000256" key="11">
    <source>
        <dbReference type="ARBA" id="ARBA00033387"/>
    </source>
</evidence>
<evidence type="ECO:0000256" key="8">
    <source>
        <dbReference type="ARBA" id="ARBA00023042"/>
    </source>
</evidence>
<dbReference type="AlphaFoldDB" id="J9DA32"/>
<evidence type="ECO:0000256" key="9">
    <source>
        <dbReference type="ARBA" id="ARBA00023242"/>
    </source>
</evidence>
<dbReference type="PIRSF" id="PIRSF028762">
    <property type="entry name" value="ABD1"/>
    <property type="match status" value="1"/>
</dbReference>
<dbReference type="Proteomes" id="UP000003163">
    <property type="component" value="Unassembled WGS sequence"/>
</dbReference>
<keyword evidence="17" id="KW-1185">Reference proteome</keyword>
<dbReference type="InterPro" id="IPR039753">
    <property type="entry name" value="RG7MT1"/>
</dbReference>
<dbReference type="OrthoDB" id="10248867at2759"/>
<comment type="caution">
    <text evidence="16">The sequence shown here is derived from an EMBL/GenBank/DDBJ whole genome shotgun (WGS) entry which is preliminary data.</text>
</comment>
<dbReference type="GO" id="GO:0004482">
    <property type="term" value="F:mRNA 5'-cap (guanine-N7-)-methyltransferase activity"/>
    <property type="evidence" value="ECO:0007669"/>
    <property type="project" value="UniProtKB-EC"/>
</dbReference>
<reference evidence="17" key="2">
    <citation type="submission" date="2015-07" db="EMBL/GenBank/DDBJ databases">
        <title>Contrasting host-pathogen interactions and genome evolution in two generalist and specialist microsporidian pathogens of mosquitoes.</title>
        <authorList>
            <consortium name="The Broad Institute Genomics Platform"/>
            <consortium name="The Broad Institute Genome Sequencing Center for Infectious Disease"/>
            <person name="Cuomo C.A."/>
            <person name="Sanscrainte N.D."/>
            <person name="Goldberg J.M."/>
            <person name="Heiman D."/>
            <person name="Young S."/>
            <person name="Zeng Q."/>
            <person name="Becnel J.J."/>
            <person name="Birren B.W."/>
        </authorList>
    </citation>
    <scope>NUCLEOTIDE SEQUENCE [LARGE SCALE GENOMIC DNA]</scope>
    <source>
        <strain evidence="17">USNM 41457</strain>
    </source>
</reference>
<dbReference type="FunCoup" id="J9DA32">
    <property type="interactions" value="219"/>
</dbReference>
<dbReference type="PROSITE" id="PS51562">
    <property type="entry name" value="RNA_CAP0_MT"/>
    <property type="match status" value="1"/>
</dbReference>
<dbReference type="VEuPathDB" id="MicrosporidiaDB:EDEG_01389"/>
<dbReference type="InterPro" id="IPR004971">
    <property type="entry name" value="mRNA_G-N7_MeTrfase_dom"/>
</dbReference>
<dbReference type="EC" id="2.1.1.56" evidence="2"/>
<dbReference type="STRING" id="1003232.J9DA32"/>
<dbReference type="EMBL" id="AFBI03000019">
    <property type="protein sequence ID" value="EJW04374.1"/>
    <property type="molecule type" value="Genomic_DNA"/>
</dbReference>
<dbReference type="PANTHER" id="PTHR12189:SF2">
    <property type="entry name" value="MRNA CAP GUANINE-N7 METHYLTRANSFERASE"/>
    <property type="match status" value="1"/>
</dbReference>
<dbReference type="CDD" id="cd02440">
    <property type="entry name" value="AdoMet_MTases"/>
    <property type="match status" value="1"/>
</dbReference>
<proteinExistence type="predicted"/>
<feature type="binding site" evidence="14">
    <location>
        <position position="78"/>
    </location>
    <ligand>
        <name>S-adenosyl-L-methionine</name>
        <dbReference type="ChEBI" id="CHEBI:59789"/>
    </ligand>
</feature>
<evidence type="ECO:0000256" key="5">
    <source>
        <dbReference type="ARBA" id="ARBA00022679"/>
    </source>
</evidence>
<dbReference type="Gene3D" id="3.40.50.150">
    <property type="entry name" value="Vaccinia Virus protein VP39"/>
    <property type="match status" value="1"/>
</dbReference>
<evidence type="ECO:0000256" key="10">
    <source>
        <dbReference type="ARBA" id="ARBA00032772"/>
    </source>
</evidence>
<gene>
    <name evidence="16" type="ORF">EDEG_01389</name>
</gene>
<sequence length="282" mass="32981">MDNRDEIAEHYNQAKGISVVGRNLSKIINIRNMNNYIKSILINEFTKENAAVLDLGCGRGGDLRKYKNQNIKYYHGIDIAEKSIEAARERVQKLYPSFIVKFSAKDAYGTDWDLKQTFDVISCQFSFHYAFKTKEIFENTVKNISGHLNKNGSFIATIPNTNVVLGRYGRYGNNYGNQFYRIEFLEKYEDIVKKSELFGVGYNFYLEEAIDNCIEYLIDIKAMIKMFEKYGLKMVLYQDFLQFYNSLCGKYQDLHEIIIKKRLSIDEQKVIELYSVIVFEKL</sequence>
<dbReference type="HOGENOM" id="CLU_020346_1_2_1"/>
<organism evidence="16 17">
    <name type="scientific">Edhazardia aedis (strain USNM 41457)</name>
    <name type="common">Microsporidian parasite</name>
    <dbReference type="NCBI Taxonomy" id="1003232"/>
    <lineage>
        <taxon>Eukaryota</taxon>
        <taxon>Fungi</taxon>
        <taxon>Fungi incertae sedis</taxon>
        <taxon>Microsporidia</taxon>
        <taxon>Edhazardia</taxon>
    </lineage>
</organism>
<name>J9DA32_EDHAE</name>
<evidence type="ECO:0000256" key="7">
    <source>
        <dbReference type="ARBA" id="ARBA00022884"/>
    </source>
</evidence>
<evidence type="ECO:0000259" key="15">
    <source>
        <dbReference type="PROSITE" id="PS51562"/>
    </source>
</evidence>
<evidence type="ECO:0000313" key="17">
    <source>
        <dbReference type="Proteomes" id="UP000003163"/>
    </source>
</evidence>
<evidence type="ECO:0000256" key="1">
    <source>
        <dbReference type="ARBA" id="ARBA00004123"/>
    </source>
</evidence>
<keyword evidence="3" id="KW-0489">Methyltransferase</keyword>